<evidence type="ECO:0000256" key="2">
    <source>
        <dbReference type="ARBA" id="ARBA00023015"/>
    </source>
</evidence>
<gene>
    <name evidence="8" type="ORF">T459_01769</name>
</gene>
<dbReference type="GO" id="GO:0003700">
    <property type="term" value="F:DNA-binding transcription factor activity"/>
    <property type="evidence" value="ECO:0000318"/>
    <property type="project" value="GO_Central"/>
</dbReference>
<dbReference type="InterPro" id="IPR050913">
    <property type="entry name" value="AP2/ERF_ERF"/>
</dbReference>
<sequence>MAFNEEHGEKEVFRNRSEVIAMEKLTDQIGGSSSILPRPGVVHFSDCDTMKLTTDEEGKAKPPKKKSHRYMKRHLPQKKVKKYEGVRQRKQGKWVPDVRVLGTKDRIWIGTFSTVEEATLAYDKTINEMKGAYAVTNILKPPPRYPSPMEIIYMNPPSSSIYNARI</sequence>
<dbReference type="EMBL" id="AYRZ02000001">
    <property type="protein sequence ID" value="PHT93887.1"/>
    <property type="molecule type" value="Genomic_DNA"/>
</dbReference>
<dbReference type="Proteomes" id="UP000222542">
    <property type="component" value="Unassembled WGS sequence"/>
</dbReference>
<keyword evidence="4" id="KW-0804">Transcription</keyword>
<evidence type="ECO:0000256" key="1">
    <source>
        <dbReference type="ARBA" id="ARBA00004123"/>
    </source>
</evidence>
<dbReference type="InterPro" id="IPR036955">
    <property type="entry name" value="AP2/ERF_dom_sf"/>
</dbReference>
<dbReference type="PANTHER" id="PTHR31194:SF129">
    <property type="entry name" value="ETHYLENE-RESPONSIVE TRANSCRIPTION FACTOR CRF3-LIKE"/>
    <property type="match status" value="1"/>
</dbReference>
<keyword evidence="5" id="KW-0539">Nucleus</keyword>
<comment type="subcellular location">
    <subcellularLocation>
        <location evidence="1">Nucleus</location>
    </subcellularLocation>
</comment>
<dbReference type="Gramene" id="PHT93887">
    <property type="protein sequence ID" value="PHT93887"/>
    <property type="gene ID" value="T459_01769"/>
</dbReference>
<evidence type="ECO:0000256" key="3">
    <source>
        <dbReference type="ARBA" id="ARBA00023125"/>
    </source>
</evidence>
<protein>
    <recommendedName>
        <fullName evidence="7">AP2/ERF domain-containing protein</fullName>
    </recommendedName>
</protein>
<proteinExistence type="predicted"/>
<dbReference type="PRINTS" id="PR00367">
    <property type="entry name" value="ETHRSPELEMNT"/>
</dbReference>
<feature type="compositionally biased region" description="Basic residues" evidence="6">
    <location>
        <begin position="61"/>
        <end position="81"/>
    </location>
</feature>
<dbReference type="AlphaFoldDB" id="A0A2G3AI22"/>
<keyword evidence="9" id="KW-1185">Reference proteome</keyword>
<evidence type="ECO:0000256" key="5">
    <source>
        <dbReference type="ARBA" id="ARBA00023242"/>
    </source>
</evidence>
<evidence type="ECO:0000313" key="8">
    <source>
        <dbReference type="EMBL" id="PHT93887.1"/>
    </source>
</evidence>
<evidence type="ECO:0000256" key="4">
    <source>
        <dbReference type="ARBA" id="ARBA00023163"/>
    </source>
</evidence>
<name>A0A2G3AI22_CAPAN</name>
<dbReference type="GO" id="GO:0005634">
    <property type="term" value="C:nucleus"/>
    <property type="evidence" value="ECO:0000318"/>
    <property type="project" value="GO_Central"/>
</dbReference>
<dbReference type="PANTHER" id="PTHR31194">
    <property type="entry name" value="SHN SHINE , DNA BINDING / TRANSCRIPTION FACTOR"/>
    <property type="match status" value="1"/>
</dbReference>
<dbReference type="InterPro" id="IPR016177">
    <property type="entry name" value="DNA-bd_dom_sf"/>
</dbReference>
<evidence type="ECO:0000256" key="6">
    <source>
        <dbReference type="SAM" id="MobiDB-lite"/>
    </source>
</evidence>
<feature type="domain" description="AP2/ERF" evidence="7">
    <location>
        <begin position="82"/>
        <end position="139"/>
    </location>
</feature>
<keyword evidence="3" id="KW-0238">DNA-binding</keyword>
<dbReference type="Pfam" id="PF00847">
    <property type="entry name" value="AP2"/>
    <property type="match status" value="1"/>
</dbReference>
<dbReference type="GO" id="GO:0000976">
    <property type="term" value="F:transcription cis-regulatory region binding"/>
    <property type="evidence" value="ECO:0000318"/>
    <property type="project" value="GO_Central"/>
</dbReference>
<organism evidence="8 9">
    <name type="scientific">Capsicum annuum</name>
    <name type="common">Capsicum pepper</name>
    <dbReference type="NCBI Taxonomy" id="4072"/>
    <lineage>
        <taxon>Eukaryota</taxon>
        <taxon>Viridiplantae</taxon>
        <taxon>Streptophyta</taxon>
        <taxon>Embryophyta</taxon>
        <taxon>Tracheophyta</taxon>
        <taxon>Spermatophyta</taxon>
        <taxon>Magnoliopsida</taxon>
        <taxon>eudicotyledons</taxon>
        <taxon>Gunneridae</taxon>
        <taxon>Pentapetalae</taxon>
        <taxon>asterids</taxon>
        <taxon>lamiids</taxon>
        <taxon>Solanales</taxon>
        <taxon>Solanaceae</taxon>
        <taxon>Solanoideae</taxon>
        <taxon>Capsiceae</taxon>
        <taxon>Capsicum</taxon>
    </lineage>
</organism>
<dbReference type="CDD" id="cd00018">
    <property type="entry name" value="AP2"/>
    <property type="match status" value="1"/>
</dbReference>
<comment type="caution">
    <text evidence="8">The sequence shown here is derived from an EMBL/GenBank/DDBJ whole genome shotgun (WGS) entry which is preliminary data.</text>
</comment>
<reference evidence="8 9" key="1">
    <citation type="journal article" date="2014" name="Nat. Genet.">
        <title>Genome sequence of the hot pepper provides insights into the evolution of pungency in Capsicum species.</title>
        <authorList>
            <person name="Kim S."/>
            <person name="Park M."/>
            <person name="Yeom S.I."/>
            <person name="Kim Y.M."/>
            <person name="Lee J.M."/>
            <person name="Lee H.A."/>
            <person name="Seo E."/>
            <person name="Choi J."/>
            <person name="Cheong K."/>
            <person name="Kim K.T."/>
            <person name="Jung K."/>
            <person name="Lee G.W."/>
            <person name="Oh S.K."/>
            <person name="Bae C."/>
            <person name="Kim S.B."/>
            <person name="Lee H.Y."/>
            <person name="Kim S.Y."/>
            <person name="Kim M.S."/>
            <person name="Kang B.C."/>
            <person name="Jo Y.D."/>
            <person name="Yang H.B."/>
            <person name="Jeong H.J."/>
            <person name="Kang W.H."/>
            <person name="Kwon J.K."/>
            <person name="Shin C."/>
            <person name="Lim J.Y."/>
            <person name="Park J.H."/>
            <person name="Huh J.H."/>
            <person name="Kim J.S."/>
            <person name="Kim B.D."/>
            <person name="Cohen O."/>
            <person name="Paran I."/>
            <person name="Suh M.C."/>
            <person name="Lee S.B."/>
            <person name="Kim Y.K."/>
            <person name="Shin Y."/>
            <person name="Noh S.J."/>
            <person name="Park J."/>
            <person name="Seo Y.S."/>
            <person name="Kwon S.Y."/>
            <person name="Kim H.A."/>
            <person name="Park J.M."/>
            <person name="Kim H.J."/>
            <person name="Choi S.B."/>
            <person name="Bosland P.W."/>
            <person name="Reeves G."/>
            <person name="Jo S.H."/>
            <person name="Lee B.W."/>
            <person name="Cho H.T."/>
            <person name="Choi H.S."/>
            <person name="Lee M.S."/>
            <person name="Yu Y."/>
            <person name="Do Choi Y."/>
            <person name="Park B.S."/>
            <person name="van Deynze A."/>
            <person name="Ashrafi H."/>
            <person name="Hill T."/>
            <person name="Kim W.T."/>
            <person name="Pai H.S."/>
            <person name="Ahn H.K."/>
            <person name="Yeam I."/>
            <person name="Giovannoni J.J."/>
            <person name="Rose J.K."/>
            <person name="Sorensen I."/>
            <person name="Lee S.J."/>
            <person name="Kim R.W."/>
            <person name="Choi I.Y."/>
            <person name="Choi B.S."/>
            <person name="Lim J.S."/>
            <person name="Lee Y.H."/>
            <person name="Choi D."/>
        </authorList>
    </citation>
    <scope>NUCLEOTIDE SEQUENCE [LARGE SCALE GENOMIC DNA]</scope>
    <source>
        <strain evidence="9">cv. CM334</strain>
    </source>
</reference>
<dbReference type="OMA" id="KKSHRYM"/>
<keyword evidence="2" id="KW-0805">Transcription regulation</keyword>
<reference evidence="8 9" key="2">
    <citation type="journal article" date="2017" name="Genome Biol.">
        <title>New reference genome sequences of hot pepper reveal the massive evolution of plant disease-resistance genes by retroduplication.</title>
        <authorList>
            <person name="Kim S."/>
            <person name="Park J."/>
            <person name="Yeom S.I."/>
            <person name="Kim Y.M."/>
            <person name="Seo E."/>
            <person name="Kim K.T."/>
            <person name="Kim M.S."/>
            <person name="Lee J.M."/>
            <person name="Cheong K."/>
            <person name="Shin H.S."/>
            <person name="Kim S.B."/>
            <person name="Han K."/>
            <person name="Lee J."/>
            <person name="Park M."/>
            <person name="Lee H.A."/>
            <person name="Lee H.Y."/>
            <person name="Lee Y."/>
            <person name="Oh S."/>
            <person name="Lee J.H."/>
            <person name="Choi E."/>
            <person name="Choi E."/>
            <person name="Lee S.E."/>
            <person name="Jeon J."/>
            <person name="Kim H."/>
            <person name="Choi G."/>
            <person name="Song H."/>
            <person name="Lee J."/>
            <person name="Lee S.C."/>
            <person name="Kwon J.K."/>
            <person name="Lee H.Y."/>
            <person name="Koo N."/>
            <person name="Hong Y."/>
            <person name="Kim R.W."/>
            <person name="Kang W.H."/>
            <person name="Huh J.H."/>
            <person name="Kang B.C."/>
            <person name="Yang T.J."/>
            <person name="Lee Y.H."/>
            <person name="Bennetzen J.L."/>
            <person name="Choi D."/>
        </authorList>
    </citation>
    <scope>NUCLEOTIDE SEQUENCE [LARGE SCALE GENOMIC DNA]</scope>
    <source>
        <strain evidence="9">cv. CM334</strain>
    </source>
</reference>
<feature type="region of interest" description="Disordered" evidence="6">
    <location>
        <begin position="53"/>
        <end position="88"/>
    </location>
</feature>
<accession>A0A2G3AI22</accession>
<dbReference type="PROSITE" id="PS51032">
    <property type="entry name" value="AP2_ERF"/>
    <property type="match status" value="1"/>
</dbReference>
<dbReference type="SUPFAM" id="SSF54171">
    <property type="entry name" value="DNA-binding domain"/>
    <property type="match status" value="1"/>
</dbReference>
<dbReference type="SMR" id="A0A2G3AI22"/>
<evidence type="ECO:0000313" key="9">
    <source>
        <dbReference type="Proteomes" id="UP000222542"/>
    </source>
</evidence>
<dbReference type="Gene3D" id="3.30.730.10">
    <property type="entry name" value="AP2/ERF domain"/>
    <property type="match status" value="1"/>
</dbReference>
<dbReference type="STRING" id="4072.A0A2G3AI22"/>
<dbReference type="InterPro" id="IPR001471">
    <property type="entry name" value="AP2/ERF_dom"/>
</dbReference>
<dbReference type="SMART" id="SM00380">
    <property type="entry name" value="AP2"/>
    <property type="match status" value="1"/>
</dbReference>
<evidence type="ECO:0000259" key="7">
    <source>
        <dbReference type="PROSITE" id="PS51032"/>
    </source>
</evidence>